<evidence type="ECO:0000313" key="5">
    <source>
        <dbReference type="EMBL" id="OEG73015.1"/>
    </source>
</evidence>
<evidence type="ECO:0000313" key="6">
    <source>
        <dbReference type="Proteomes" id="UP000095230"/>
    </source>
</evidence>
<feature type="domain" description="Periplasmic binding protein" evidence="4">
    <location>
        <begin position="26"/>
        <end position="307"/>
    </location>
</feature>
<comment type="similarity">
    <text evidence="2">Belongs to the bacterial solute-binding protein 2 family.</text>
</comment>
<dbReference type="InterPro" id="IPR028082">
    <property type="entry name" value="Peripla_BP_I"/>
</dbReference>
<keyword evidence="3" id="KW-0732">Signal</keyword>
<reference evidence="5 6" key="1">
    <citation type="submission" date="2016-07" db="EMBL/GenBank/DDBJ databases">
        <title>Whole-genome of two Shewanella species isolated from a digestive organ of sea cucumber Apostichopus japonicus Selenka 1867.</title>
        <authorList>
            <person name="Hong H.-H."/>
            <person name="Choi H."/>
            <person name="Cheon S."/>
            <person name="Oh J.-S."/>
            <person name="Lee H.-G."/>
            <person name="Park C."/>
        </authorList>
    </citation>
    <scope>NUCLEOTIDE SEQUENCE [LARGE SCALE GENOMIC DNA]</scope>
    <source>
        <strain evidence="5 6">CSB03KR</strain>
    </source>
</reference>
<dbReference type="RefSeq" id="WP_069671615.1">
    <property type="nucleotide sequence ID" value="NZ_MCBT01000044.1"/>
</dbReference>
<evidence type="ECO:0000259" key="4">
    <source>
        <dbReference type="Pfam" id="PF13407"/>
    </source>
</evidence>
<dbReference type="InterPro" id="IPR050555">
    <property type="entry name" value="Bact_Solute-Bind_Prot2"/>
</dbReference>
<dbReference type="PANTHER" id="PTHR30036:SF7">
    <property type="entry name" value="ABC TRANSPORTER PERIPLASMIC-BINDING PROTEIN YPHF"/>
    <property type="match status" value="1"/>
</dbReference>
<dbReference type="SUPFAM" id="SSF53822">
    <property type="entry name" value="Periplasmic binding protein-like I"/>
    <property type="match status" value="1"/>
</dbReference>
<evidence type="ECO:0000256" key="1">
    <source>
        <dbReference type="ARBA" id="ARBA00004418"/>
    </source>
</evidence>
<comment type="caution">
    <text evidence="5">The sequence shown here is derived from an EMBL/GenBank/DDBJ whole genome shotgun (WGS) entry which is preliminary data.</text>
</comment>
<dbReference type="Proteomes" id="UP000095230">
    <property type="component" value="Unassembled WGS sequence"/>
</dbReference>
<dbReference type="PANTHER" id="PTHR30036">
    <property type="entry name" value="D-XYLOSE-BINDING PERIPLASMIC PROTEIN"/>
    <property type="match status" value="1"/>
</dbReference>
<dbReference type="AlphaFoldDB" id="A0A1E5IR57"/>
<dbReference type="STRING" id="23.BEL05_06345"/>
<dbReference type="Gene3D" id="3.40.50.2300">
    <property type="match status" value="2"/>
</dbReference>
<feature type="signal peptide" evidence="3">
    <location>
        <begin position="1"/>
        <end position="23"/>
    </location>
</feature>
<dbReference type="EMBL" id="MCBT01000044">
    <property type="protein sequence ID" value="OEG73015.1"/>
    <property type="molecule type" value="Genomic_DNA"/>
</dbReference>
<feature type="chain" id="PRO_5009179140" evidence="3">
    <location>
        <begin position="24"/>
        <end position="341"/>
    </location>
</feature>
<dbReference type="OrthoDB" id="3189720at2"/>
<proteinExistence type="inferred from homology"/>
<dbReference type="Pfam" id="PF13407">
    <property type="entry name" value="Peripla_BP_4"/>
    <property type="match status" value="1"/>
</dbReference>
<accession>A0A1E5IR57</accession>
<evidence type="ECO:0000256" key="2">
    <source>
        <dbReference type="ARBA" id="ARBA00007639"/>
    </source>
</evidence>
<name>A0A1E5IR57_SHECO</name>
<sequence length="341" mass="37489">MTRSLFILIALCLVTTLSVSAKALKFAVVPKYYGVFFDQSKNGCQDAAAQIDGVECIYRGPEVASVRTQDQIIVQLINEGIDGIAVAVTQSKFLAENSLKKAQQAGIPIVTYDSDFDALTQAKHEHLRLAYIGTDNFEFGKALGVQLKTLRPNGGTLIIQTGRPDSPNLNLRIMGIRSELSAKTYDAPPGEQLNNDNGWTEVREPFSNFDQLTQAVKQMESVMRGKPTKANSFVAVGGWPQNDADLYRKMIAPYQAKLDNNEVVVVISDAAPHQLTLLKDRLAHINVGQNPYEMGRQAILTLHKIVTQQAYDPVIYTPMKLCTPENYATCGKSSPKVPISD</sequence>
<protein>
    <submittedName>
        <fullName evidence="5">Sugar ABC transporter substrate-binding protein</fullName>
    </submittedName>
</protein>
<gene>
    <name evidence="5" type="ORF">BEL05_06345</name>
</gene>
<dbReference type="InterPro" id="IPR025997">
    <property type="entry name" value="SBP_2_dom"/>
</dbReference>
<dbReference type="GO" id="GO:0030246">
    <property type="term" value="F:carbohydrate binding"/>
    <property type="evidence" value="ECO:0007669"/>
    <property type="project" value="TreeGrafter"/>
</dbReference>
<evidence type="ECO:0000256" key="3">
    <source>
        <dbReference type="SAM" id="SignalP"/>
    </source>
</evidence>
<comment type="subcellular location">
    <subcellularLocation>
        <location evidence="1">Periplasm</location>
    </subcellularLocation>
</comment>
<organism evidence="5 6">
    <name type="scientific">Shewanella colwelliana</name>
    <name type="common">Alteromonas colwelliana</name>
    <dbReference type="NCBI Taxonomy" id="23"/>
    <lineage>
        <taxon>Bacteria</taxon>
        <taxon>Pseudomonadati</taxon>
        <taxon>Pseudomonadota</taxon>
        <taxon>Gammaproteobacteria</taxon>
        <taxon>Alteromonadales</taxon>
        <taxon>Shewanellaceae</taxon>
        <taxon>Shewanella</taxon>
    </lineage>
</organism>
<dbReference type="GO" id="GO:0030288">
    <property type="term" value="C:outer membrane-bounded periplasmic space"/>
    <property type="evidence" value="ECO:0007669"/>
    <property type="project" value="TreeGrafter"/>
</dbReference>
<dbReference type="GO" id="GO:0055085">
    <property type="term" value="P:transmembrane transport"/>
    <property type="evidence" value="ECO:0007669"/>
    <property type="project" value="UniProtKB-ARBA"/>
</dbReference>